<reference evidence="1" key="1">
    <citation type="submission" date="2021-01" db="EMBL/GenBank/DDBJ databases">
        <authorList>
            <consortium name="Genoscope - CEA"/>
            <person name="William W."/>
        </authorList>
    </citation>
    <scope>NUCLEOTIDE SEQUENCE</scope>
</reference>
<comment type="caution">
    <text evidence="1">The sequence shown here is derived from an EMBL/GenBank/DDBJ whole genome shotgun (WGS) entry which is preliminary data.</text>
</comment>
<accession>A0A8S1PM61</accession>
<dbReference type="Proteomes" id="UP000688137">
    <property type="component" value="Unassembled WGS sequence"/>
</dbReference>
<gene>
    <name evidence="1" type="ORF">PPRIM_AZ9-3.1.T1210133</name>
</gene>
<organism evidence="1 2">
    <name type="scientific">Paramecium primaurelia</name>
    <dbReference type="NCBI Taxonomy" id="5886"/>
    <lineage>
        <taxon>Eukaryota</taxon>
        <taxon>Sar</taxon>
        <taxon>Alveolata</taxon>
        <taxon>Ciliophora</taxon>
        <taxon>Intramacronucleata</taxon>
        <taxon>Oligohymenophorea</taxon>
        <taxon>Peniculida</taxon>
        <taxon>Parameciidae</taxon>
        <taxon>Paramecium</taxon>
    </lineage>
</organism>
<name>A0A8S1PM61_PARPR</name>
<sequence length="203" mass="24145">MFKIFRYVFIAYQTYKAISNQKTFQINSLFIFLSYSLMGMCNSQKAKPDNNDIPINQKQKLEEPQSNTKPLLEQYHKLNALLDLLGNLDLLEKQTQDHINLLYMIRTNIKILIQYNLKKIMKEKNITRISTIEDEEWLYTDSLFLSRIIPQYQQLNIVLETLFQNDDFQNAFPILIHGFYQINESIKKVPIQYTFTKTRNSTL</sequence>
<dbReference type="OMA" id="FYQINES"/>
<evidence type="ECO:0000313" key="1">
    <source>
        <dbReference type="EMBL" id="CAD8103608.1"/>
    </source>
</evidence>
<protein>
    <submittedName>
        <fullName evidence="1">Uncharacterized protein</fullName>
    </submittedName>
</protein>
<dbReference type="EMBL" id="CAJJDM010000124">
    <property type="protein sequence ID" value="CAD8103608.1"/>
    <property type="molecule type" value="Genomic_DNA"/>
</dbReference>
<evidence type="ECO:0000313" key="2">
    <source>
        <dbReference type="Proteomes" id="UP000688137"/>
    </source>
</evidence>
<proteinExistence type="predicted"/>
<dbReference type="AlphaFoldDB" id="A0A8S1PM61"/>
<keyword evidence="2" id="KW-1185">Reference proteome</keyword>